<proteinExistence type="predicted"/>
<accession>A0A8S5QCL0</accession>
<dbReference type="EMBL" id="BK015629">
    <property type="protein sequence ID" value="DAE16690.1"/>
    <property type="molecule type" value="Genomic_DNA"/>
</dbReference>
<evidence type="ECO:0000313" key="1">
    <source>
        <dbReference type="EMBL" id="DAE16690.1"/>
    </source>
</evidence>
<reference evidence="1" key="1">
    <citation type="journal article" date="2021" name="Proc. Natl. Acad. Sci. U.S.A.">
        <title>A Catalog of Tens of Thousands of Viruses from Human Metagenomes Reveals Hidden Associations with Chronic Diseases.</title>
        <authorList>
            <person name="Tisza M.J."/>
            <person name="Buck C.B."/>
        </authorList>
    </citation>
    <scope>NUCLEOTIDE SEQUENCE</scope>
    <source>
        <strain evidence="1">Ctn7K25</strain>
    </source>
</reference>
<organism evidence="1">
    <name type="scientific">Podoviridae sp. ctn7K25</name>
    <dbReference type="NCBI Taxonomy" id="2825273"/>
    <lineage>
        <taxon>Viruses</taxon>
        <taxon>Duplodnaviria</taxon>
        <taxon>Heunggongvirae</taxon>
        <taxon>Uroviricota</taxon>
        <taxon>Caudoviricetes</taxon>
    </lineage>
</organism>
<protein>
    <submittedName>
        <fullName evidence="1">Uncharacterized protein</fullName>
    </submittedName>
</protein>
<sequence length="140" mass="16112">MKHLFRKIQAWLLSLRHYVILDPADNSVTLSRLLFRDMQKRAAEGAAAQVFVFRVPDKHSFGFMVSPPIDEPTQLCDIQYNDRYHCVGFETLCPSVGRIFYDLGLPHAARCKLSVSLCRTPDGRVYYLLIPPRAYAKSHR</sequence>
<name>A0A8S5QCL0_9CAUD</name>